<evidence type="ECO:0000256" key="4">
    <source>
        <dbReference type="ARBA" id="ARBA00022723"/>
    </source>
</evidence>
<dbReference type="PANTHER" id="PTHR43742:SF6">
    <property type="entry name" value="OXIDOREDUCTASE YYAE-RELATED"/>
    <property type="match status" value="1"/>
</dbReference>
<evidence type="ECO:0000259" key="8">
    <source>
        <dbReference type="PROSITE" id="PS51669"/>
    </source>
</evidence>
<gene>
    <name evidence="9" type="ORF">DSM104329_03783</name>
</gene>
<dbReference type="Pfam" id="PF00384">
    <property type="entry name" value="Molybdopterin"/>
    <property type="match status" value="1"/>
</dbReference>
<name>A0A9E6Y058_9ACTN</name>
<evidence type="ECO:0000256" key="5">
    <source>
        <dbReference type="ARBA" id="ARBA00023002"/>
    </source>
</evidence>
<dbReference type="PANTHER" id="PTHR43742">
    <property type="entry name" value="TRIMETHYLAMINE-N-OXIDE REDUCTASE"/>
    <property type="match status" value="1"/>
</dbReference>
<protein>
    <submittedName>
        <fullName evidence="9">Acetylene hydratase</fullName>
        <ecNumber evidence="9">4.2.1.112</ecNumber>
    </submittedName>
</protein>
<dbReference type="InterPro" id="IPR006655">
    <property type="entry name" value="Mopterin_OxRdtase_prok_CS"/>
</dbReference>
<keyword evidence="3" id="KW-0500">Molybdenum</keyword>
<dbReference type="PROSITE" id="PS00490">
    <property type="entry name" value="MOLYBDOPTERIN_PROK_2"/>
    <property type="match status" value="1"/>
</dbReference>
<dbReference type="GO" id="GO:0018818">
    <property type="term" value="F:acetylene hydratase activity"/>
    <property type="evidence" value="ECO:0007669"/>
    <property type="project" value="UniProtKB-EC"/>
</dbReference>
<comment type="cofactor">
    <cofactor evidence="1">
        <name>Mo-bis(molybdopterin guanine dinucleotide)</name>
        <dbReference type="ChEBI" id="CHEBI:60539"/>
    </cofactor>
</comment>
<dbReference type="InterPro" id="IPR006656">
    <property type="entry name" value="Mopterin_OxRdtase"/>
</dbReference>
<evidence type="ECO:0000313" key="10">
    <source>
        <dbReference type="Proteomes" id="UP001162834"/>
    </source>
</evidence>
<dbReference type="Pfam" id="PF01568">
    <property type="entry name" value="Molydop_binding"/>
    <property type="match status" value="1"/>
</dbReference>
<evidence type="ECO:0000256" key="7">
    <source>
        <dbReference type="ARBA" id="ARBA00023014"/>
    </source>
</evidence>
<dbReference type="Proteomes" id="UP001162834">
    <property type="component" value="Chromosome"/>
</dbReference>
<dbReference type="GO" id="GO:0043546">
    <property type="term" value="F:molybdopterin cofactor binding"/>
    <property type="evidence" value="ECO:0007669"/>
    <property type="project" value="InterPro"/>
</dbReference>
<evidence type="ECO:0000256" key="2">
    <source>
        <dbReference type="ARBA" id="ARBA00010312"/>
    </source>
</evidence>
<dbReference type="KEGG" id="sbae:DSM104329_03783"/>
<dbReference type="Gene3D" id="2.40.40.20">
    <property type="match status" value="1"/>
</dbReference>
<dbReference type="GO" id="GO:0016491">
    <property type="term" value="F:oxidoreductase activity"/>
    <property type="evidence" value="ECO:0007669"/>
    <property type="project" value="UniProtKB-KW"/>
</dbReference>
<dbReference type="Gene3D" id="3.30.2070.10">
    <property type="entry name" value="Formate dehydrogenase/DMSO reductase"/>
    <property type="match status" value="1"/>
</dbReference>
<dbReference type="CDD" id="cd02766">
    <property type="entry name" value="MopB_3"/>
    <property type="match status" value="1"/>
</dbReference>
<keyword evidence="6" id="KW-0408">Iron</keyword>
<keyword evidence="9" id="KW-0456">Lyase</keyword>
<dbReference type="SUPFAM" id="SSF53706">
    <property type="entry name" value="Formate dehydrogenase/DMSO reductase, domains 1-3"/>
    <property type="match status" value="1"/>
</dbReference>
<dbReference type="Pfam" id="PF04879">
    <property type="entry name" value="Molybdop_Fe4S4"/>
    <property type="match status" value="1"/>
</dbReference>
<dbReference type="SUPFAM" id="SSF50692">
    <property type="entry name" value="ADC-like"/>
    <property type="match status" value="1"/>
</dbReference>
<dbReference type="InterPro" id="IPR009010">
    <property type="entry name" value="Asp_de-COase-like_dom_sf"/>
</dbReference>
<dbReference type="PROSITE" id="PS51669">
    <property type="entry name" value="4FE4S_MOW_BIS_MGD"/>
    <property type="match status" value="1"/>
</dbReference>
<dbReference type="InterPro" id="IPR050612">
    <property type="entry name" value="Prok_Mopterin_Oxidored"/>
</dbReference>
<keyword evidence="4" id="KW-0479">Metal-binding</keyword>
<dbReference type="Gene3D" id="3.40.50.740">
    <property type="match status" value="1"/>
</dbReference>
<dbReference type="EC" id="4.2.1.112" evidence="9"/>
<dbReference type="Gene3D" id="2.20.25.90">
    <property type="entry name" value="ADC-like domains"/>
    <property type="match status" value="1"/>
</dbReference>
<dbReference type="EMBL" id="CP087164">
    <property type="protein sequence ID" value="UGS37368.1"/>
    <property type="molecule type" value="Genomic_DNA"/>
</dbReference>
<dbReference type="GO" id="GO:0051536">
    <property type="term" value="F:iron-sulfur cluster binding"/>
    <property type="evidence" value="ECO:0007669"/>
    <property type="project" value="UniProtKB-KW"/>
</dbReference>
<accession>A0A9E6Y058</accession>
<feature type="domain" description="4Fe-4S Mo/W bis-MGD-type" evidence="8">
    <location>
        <begin position="9"/>
        <end position="66"/>
    </location>
</feature>
<dbReference type="InterPro" id="IPR006657">
    <property type="entry name" value="MoPterin_dinucl-bd_dom"/>
</dbReference>
<dbReference type="RefSeq" id="WP_259311424.1">
    <property type="nucleotide sequence ID" value="NZ_CP087164.1"/>
</dbReference>
<evidence type="ECO:0000256" key="1">
    <source>
        <dbReference type="ARBA" id="ARBA00001942"/>
    </source>
</evidence>
<reference evidence="9" key="1">
    <citation type="journal article" date="2022" name="Int. J. Syst. Evol. Microbiol.">
        <title>Pseudomonas aegrilactucae sp. nov. and Pseudomonas morbosilactucae sp. nov., pathogens causing bacterial rot of lettuce in Japan.</title>
        <authorList>
            <person name="Sawada H."/>
            <person name="Fujikawa T."/>
            <person name="Satou M."/>
        </authorList>
    </citation>
    <scope>NUCLEOTIDE SEQUENCE</scope>
    <source>
        <strain evidence="9">0166_1</strain>
    </source>
</reference>
<proteinExistence type="inferred from homology"/>
<dbReference type="Gene3D" id="3.40.228.10">
    <property type="entry name" value="Dimethylsulfoxide Reductase, domain 2"/>
    <property type="match status" value="1"/>
</dbReference>
<dbReference type="AlphaFoldDB" id="A0A9E6Y058"/>
<comment type="similarity">
    <text evidence="2">Belongs to the prokaryotic molybdopterin-containing oxidoreductase family.</text>
</comment>
<evidence type="ECO:0000313" key="9">
    <source>
        <dbReference type="EMBL" id="UGS37368.1"/>
    </source>
</evidence>
<keyword evidence="7" id="KW-0411">Iron-sulfur</keyword>
<evidence type="ECO:0000256" key="3">
    <source>
        <dbReference type="ARBA" id="ARBA00022505"/>
    </source>
</evidence>
<keyword evidence="5" id="KW-0560">Oxidoreductase</keyword>
<dbReference type="SMART" id="SM00926">
    <property type="entry name" value="Molybdop_Fe4S4"/>
    <property type="match status" value="1"/>
</dbReference>
<dbReference type="GO" id="GO:0046872">
    <property type="term" value="F:metal ion binding"/>
    <property type="evidence" value="ECO:0007669"/>
    <property type="project" value="UniProtKB-KW"/>
</dbReference>
<keyword evidence="10" id="KW-1185">Reference proteome</keyword>
<evidence type="ECO:0000256" key="6">
    <source>
        <dbReference type="ARBA" id="ARBA00023004"/>
    </source>
</evidence>
<organism evidence="9 10">
    <name type="scientific">Capillimicrobium parvum</name>
    <dbReference type="NCBI Taxonomy" id="2884022"/>
    <lineage>
        <taxon>Bacteria</taxon>
        <taxon>Bacillati</taxon>
        <taxon>Actinomycetota</taxon>
        <taxon>Thermoleophilia</taxon>
        <taxon>Solirubrobacterales</taxon>
        <taxon>Capillimicrobiaceae</taxon>
        <taxon>Capillimicrobium</taxon>
    </lineage>
</organism>
<sequence>MAIADPTAPTEVRGACPHDCPDTCAMLVTVEGGVVTGVRADPDHPFTAGALCPKVNDYENRVNSPDRVLHPLRRTGPKGDGRFERVSWDDALDEIAERFTAIADEHGPEAILPYSYLGTQGMLNGLAVGDPFFHRLGATVGERTFCDSGSSTAYTMTVGPTAGMDPESFAHSRCILLWACNVQSTNLHMWKFIAQAQRDGATVIAIDPMRTRTARRADWHIPIRPGTDAALALGMAHVIVRDGLLDDDYVERHTVGFDPLRERLTEYPPDVVERITGVSAADVERLARVYATTQPAAIRVGVAIERHHSGGQAVRAITALPALTGAWRHPGGGILQLTHYAFPVNGLAMSRPDWIRPGTRVVNQWQLGAALTGGLALDPPVKALFVYNTNPAVVVADQQRVLEGLRREDLFCVVGEQFLTDTARHADIVLPNTTQAEQTDLVFSWGQMYLTLNLPAVEPLGEAVSNREMFGRLARRMGFDDEIFAMSDEQVIRDVALDWSHPSLEGISLDTLRETGWARLSIPPPSEYAPHAEGGFPTPSGKCELYASLAEQLGDYVVPFFRQWYGEEQSGAPVDPLPAYVAPPDDDGAFPLTLLTPKAHAFLNSSYGNMDRQLRLMGGSQPVILHPLDAAERAIADGDPVTLASARGSMHGRAQLSADVARGVVVSPVGFWIHGNAGATVNAVTEIGFADMGRAPVFSDTRVEVSPGAPPHL</sequence>
<dbReference type="InterPro" id="IPR006963">
    <property type="entry name" value="Mopterin_OxRdtase_4Fe-4S_dom"/>
</dbReference>